<accession>A0ABZ1D4Q5</accession>
<comment type="cofactor">
    <cofactor evidence="1">
        <name>Zn(2+)</name>
        <dbReference type="ChEBI" id="CHEBI:29105"/>
    </cofactor>
</comment>
<evidence type="ECO:0000256" key="3">
    <source>
        <dbReference type="ARBA" id="ARBA00022723"/>
    </source>
</evidence>
<sequence>MSSGIPNEMKALRLHKAPSKYYELDDVPVPKAEGSKVLLKIGSAGLCHTDLMVLEGSFGGNFPIVGSHEPAGTVMALGEEAGKLGKVKVGDRVAALLPKDVCGKCSDCTIGDWKYCGNSKYGGINTDGYFSEYALVEAKHCVVIPDKMTFEQAAPLTCAGVTIYTAIKKANLNPGDILAISGLGALGSLGVQMAKAMGLKVVGIDARPEPLALAKSLKLAPDLIIDASGTSPEEAMEDIVKLRPEGYKGWDGADVTILTADPISSQSFGTSITRRHGHIILVAQPPELKFDFKNFIFQDLTLSGSLHGNEVDLKETIDLVDKHDIRSDLQVFKIDAHQKMIDATHEQGRKGKIVLTFSTFENETTV</sequence>
<dbReference type="RefSeq" id="XP_062793763.1">
    <property type="nucleotide sequence ID" value="XM_062937712.1"/>
</dbReference>
<protein>
    <recommendedName>
        <fullName evidence="6">Enoyl reductase (ER) domain-containing protein</fullName>
    </recommendedName>
</protein>
<gene>
    <name evidence="7" type="ORF">IL334_006006</name>
</gene>
<reference evidence="7 8" key="1">
    <citation type="submission" date="2024-01" db="EMBL/GenBank/DDBJ databases">
        <title>Comparative genomics of Cryptococcus and Kwoniella reveals pathogenesis evolution and contrasting modes of karyotype evolution via chromosome fusion or intercentromeric recombination.</title>
        <authorList>
            <person name="Coelho M.A."/>
            <person name="David-Palma M."/>
            <person name="Shea T."/>
            <person name="Bowers K."/>
            <person name="McGinley-Smith S."/>
            <person name="Mohammad A.W."/>
            <person name="Gnirke A."/>
            <person name="Yurkov A.M."/>
            <person name="Nowrousian M."/>
            <person name="Sun S."/>
            <person name="Cuomo C.A."/>
            <person name="Heitman J."/>
        </authorList>
    </citation>
    <scope>NUCLEOTIDE SEQUENCE [LARGE SCALE GENOMIC DNA]</scope>
    <source>
        <strain evidence="7">CBS 11374</strain>
    </source>
</reference>
<keyword evidence="3" id="KW-0479">Metal-binding</keyword>
<dbReference type="SUPFAM" id="SSF50129">
    <property type="entry name" value="GroES-like"/>
    <property type="match status" value="1"/>
</dbReference>
<dbReference type="CDD" id="cd08297">
    <property type="entry name" value="CAD3"/>
    <property type="match status" value="1"/>
</dbReference>
<dbReference type="Pfam" id="PF08240">
    <property type="entry name" value="ADH_N"/>
    <property type="match status" value="1"/>
</dbReference>
<feature type="domain" description="Enoyl reductase (ER)" evidence="6">
    <location>
        <begin position="7"/>
        <end position="355"/>
    </location>
</feature>
<dbReference type="InterPro" id="IPR011032">
    <property type="entry name" value="GroES-like_sf"/>
</dbReference>
<evidence type="ECO:0000259" key="6">
    <source>
        <dbReference type="SMART" id="SM00829"/>
    </source>
</evidence>
<dbReference type="Proteomes" id="UP001329825">
    <property type="component" value="Chromosome 8"/>
</dbReference>
<evidence type="ECO:0000313" key="8">
    <source>
        <dbReference type="Proteomes" id="UP001329825"/>
    </source>
</evidence>
<dbReference type="SMART" id="SM00829">
    <property type="entry name" value="PKS_ER"/>
    <property type="match status" value="1"/>
</dbReference>
<dbReference type="InterPro" id="IPR036291">
    <property type="entry name" value="NAD(P)-bd_dom_sf"/>
</dbReference>
<dbReference type="PANTHER" id="PTHR42940">
    <property type="entry name" value="ALCOHOL DEHYDROGENASE 1-RELATED"/>
    <property type="match status" value="1"/>
</dbReference>
<comment type="similarity">
    <text evidence="2">Belongs to the zinc-containing alcohol dehydrogenase family.</text>
</comment>
<evidence type="ECO:0000256" key="5">
    <source>
        <dbReference type="ARBA" id="ARBA00023002"/>
    </source>
</evidence>
<dbReference type="GeneID" id="87958136"/>
<dbReference type="Gene3D" id="3.40.50.720">
    <property type="entry name" value="NAD(P)-binding Rossmann-like Domain"/>
    <property type="match status" value="1"/>
</dbReference>
<organism evidence="7 8">
    <name type="scientific">Kwoniella shivajii</name>
    <dbReference type="NCBI Taxonomy" id="564305"/>
    <lineage>
        <taxon>Eukaryota</taxon>
        <taxon>Fungi</taxon>
        <taxon>Dikarya</taxon>
        <taxon>Basidiomycota</taxon>
        <taxon>Agaricomycotina</taxon>
        <taxon>Tremellomycetes</taxon>
        <taxon>Tremellales</taxon>
        <taxon>Cryptococcaceae</taxon>
        <taxon>Kwoniella</taxon>
    </lineage>
</organism>
<dbReference type="InterPro" id="IPR020843">
    <property type="entry name" value="ER"/>
</dbReference>
<keyword evidence="8" id="KW-1185">Reference proteome</keyword>
<dbReference type="PANTHER" id="PTHR42940:SF8">
    <property type="entry name" value="VACUOLAR PROTEIN SORTING-ASSOCIATED PROTEIN 11"/>
    <property type="match status" value="1"/>
</dbReference>
<dbReference type="InterPro" id="IPR013149">
    <property type="entry name" value="ADH-like_C"/>
</dbReference>
<evidence type="ECO:0000256" key="1">
    <source>
        <dbReference type="ARBA" id="ARBA00001947"/>
    </source>
</evidence>
<proteinExistence type="inferred from homology"/>
<keyword evidence="5" id="KW-0560">Oxidoreductase</keyword>
<dbReference type="SUPFAM" id="SSF51735">
    <property type="entry name" value="NAD(P)-binding Rossmann-fold domains"/>
    <property type="match status" value="1"/>
</dbReference>
<dbReference type="InterPro" id="IPR013154">
    <property type="entry name" value="ADH-like_N"/>
</dbReference>
<dbReference type="Pfam" id="PF00107">
    <property type="entry name" value="ADH_zinc_N"/>
    <property type="match status" value="1"/>
</dbReference>
<dbReference type="EMBL" id="CP141888">
    <property type="protein sequence ID" value="WRT69024.1"/>
    <property type="molecule type" value="Genomic_DNA"/>
</dbReference>
<keyword evidence="4" id="KW-0862">Zinc</keyword>
<evidence type="ECO:0000313" key="7">
    <source>
        <dbReference type="EMBL" id="WRT69024.1"/>
    </source>
</evidence>
<name>A0ABZ1D4Q5_9TREE</name>
<evidence type="ECO:0000256" key="2">
    <source>
        <dbReference type="ARBA" id="ARBA00008072"/>
    </source>
</evidence>
<dbReference type="Gene3D" id="3.90.180.10">
    <property type="entry name" value="Medium-chain alcohol dehydrogenases, catalytic domain"/>
    <property type="match status" value="1"/>
</dbReference>
<evidence type="ECO:0000256" key="4">
    <source>
        <dbReference type="ARBA" id="ARBA00022833"/>
    </source>
</evidence>